<evidence type="ECO:0000313" key="16">
    <source>
        <dbReference type="Proteomes" id="UP000015241"/>
    </source>
</evidence>
<dbReference type="SUPFAM" id="SSF48264">
    <property type="entry name" value="Cytochrome P450"/>
    <property type="match status" value="1"/>
</dbReference>
<evidence type="ECO:0000256" key="14">
    <source>
        <dbReference type="SAM" id="Phobius"/>
    </source>
</evidence>
<dbReference type="PRINTS" id="PR00463">
    <property type="entry name" value="EP450I"/>
</dbReference>
<keyword evidence="12 14" id="KW-0472">Membrane</keyword>
<evidence type="ECO:0000256" key="1">
    <source>
        <dbReference type="ARBA" id="ARBA00001971"/>
    </source>
</evidence>
<dbReference type="STRING" id="743788.S8FBS9"/>
<dbReference type="InterPro" id="IPR050364">
    <property type="entry name" value="Cytochrome_P450_fung"/>
</dbReference>
<protein>
    <recommendedName>
        <fullName evidence="17">Cytochrome P450</fullName>
    </recommendedName>
</protein>
<dbReference type="Proteomes" id="UP000015241">
    <property type="component" value="Unassembled WGS sequence"/>
</dbReference>
<keyword evidence="6 14" id="KW-0812">Transmembrane</keyword>
<keyword evidence="8 14" id="KW-1133">Transmembrane helix</keyword>
<dbReference type="Gene3D" id="1.10.630.10">
    <property type="entry name" value="Cytochrome P450"/>
    <property type="match status" value="1"/>
</dbReference>
<evidence type="ECO:0000256" key="10">
    <source>
        <dbReference type="ARBA" id="ARBA00023004"/>
    </source>
</evidence>
<dbReference type="GO" id="GO:0016705">
    <property type="term" value="F:oxidoreductase activity, acting on paired donors, with incorporation or reduction of molecular oxygen"/>
    <property type="evidence" value="ECO:0007669"/>
    <property type="project" value="InterPro"/>
</dbReference>
<dbReference type="InterPro" id="IPR001128">
    <property type="entry name" value="Cyt_P450"/>
</dbReference>
<evidence type="ECO:0000256" key="12">
    <source>
        <dbReference type="ARBA" id="ARBA00023136"/>
    </source>
</evidence>
<evidence type="ECO:0000256" key="13">
    <source>
        <dbReference type="PIRSR" id="PIRSR602401-1"/>
    </source>
</evidence>
<dbReference type="OrthoDB" id="2789670at2759"/>
<dbReference type="GO" id="GO:0020037">
    <property type="term" value="F:heme binding"/>
    <property type="evidence" value="ECO:0007669"/>
    <property type="project" value="InterPro"/>
</dbReference>
<evidence type="ECO:0000256" key="9">
    <source>
        <dbReference type="ARBA" id="ARBA00023002"/>
    </source>
</evidence>
<dbReference type="CDD" id="cd11065">
    <property type="entry name" value="CYP64-like"/>
    <property type="match status" value="1"/>
</dbReference>
<keyword evidence="9" id="KW-0560">Oxidoreductase</keyword>
<comment type="subcellular location">
    <subcellularLocation>
        <location evidence="2">Membrane</location>
    </subcellularLocation>
</comment>
<dbReference type="eggNOG" id="KOG0156">
    <property type="taxonomic scope" value="Eukaryota"/>
</dbReference>
<evidence type="ECO:0000313" key="15">
    <source>
        <dbReference type="EMBL" id="EPS99055.1"/>
    </source>
</evidence>
<keyword evidence="11" id="KW-0503">Monooxygenase</keyword>
<evidence type="ECO:0000256" key="5">
    <source>
        <dbReference type="ARBA" id="ARBA00022617"/>
    </source>
</evidence>
<sequence>MSAAVDLSVTAVLGTLIGLVYWYLKHWWIELHIGMYLPPGPRPVPFLGNAHQLGLEDQHEVFAKWEQAYGDVVYLRVFNKPTLVLNSVEAARDLLDKRSAKYSDRPHFILLVDMFGSDPNPALMPYGPWWRQHRVWLHSGLMEKDSLIRFQPLVRRETSKFVSALIDSPDSFILHIKRFVGGLMLEIAYGHTATSADDELIMLADTVVREAMDTGSLAGTLVDFFPALRYIPSWFPGGGFKRRAAWIRGMMRELYDRPYAQAKANIAKGASKESFLTSLLESMATDGDLTPEHEEHLKGASIVLYTGGTDTTSTVLASFFLAMTLHPEVVRRAQDEIDRVIGNARLPDVDDRSSLPYVECVLTEVYRWNPPLYLGVPHRLMTDDEYRHYHIPEGTVIIPNIWCMLRNPEWYPDPEAFRPERFQEMSESDAESRDPRKLVICPGRKLADNTLWLAIATVLSVLDIRKAHDADGNEITPEAAFVSGGISHPKPFLCEIRPRSQTAANLARNLCTDKS</sequence>
<keyword evidence="16" id="KW-1185">Reference proteome</keyword>
<evidence type="ECO:0000256" key="6">
    <source>
        <dbReference type="ARBA" id="ARBA00022692"/>
    </source>
</evidence>
<name>S8FBS9_FOMSC</name>
<feature type="binding site" description="axial binding residue" evidence="13">
    <location>
        <position position="441"/>
    </location>
    <ligand>
        <name>heme</name>
        <dbReference type="ChEBI" id="CHEBI:30413"/>
    </ligand>
    <ligandPart>
        <name>Fe</name>
        <dbReference type="ChEBI" id="CHEBI:18248"/>
    </ligandPart>
</feature>
<dbReference type="AlphaFoldDB" id="S8FBS9"/>
<evidence type="ECO:0000256" key="7">
    <source>
        <dbReference type="ARBA" id="ARBA00022723"/>
    </source>
</evidence>
<dbReference type="GO" id="GO:0016020">
    <property type="term" value="C:membrane"/>
    <property type="evidence" value="ECO:0007669"/>
    <property type="project" value="UniProtKB-SubCell"/>
</dbReference>
<reference evidence="15 16" key="1">
    <citation type="journal article" date="2012" name="Science">
        <title>The Paleozoic origin of enzymatic lignin decomposition reconstructed from 31 fungal genomes.</title>
        <authorList>
            <person name="Floudas D."/>
            <person name="Binder M."/>
            <person name="Riley R."/>
            <person name="Barry K."/>
            <person name="Blanchette R.A."/>
            <person name="Henrissat B."/>
            <person name="Martinez A.T."/>
            <person name="Otillar R."/>
            <person name="Spatafora J.W."/>
            <person name="Yadav J.S."/>
            <person name="Aerts A."/>
            <person name="Benoit I."/>
            <person name="Boyd A."/>
            <person name="Carlson A."/>
            <person name="Copeland A."/>
            <person name="Coutinho P.M."/>
            <person name="de Vries R.P."/>
            <person name="Ferreira P."/>
            <person name="Findley K."/>
            <person name="Foster B."/>
            <person name="Gaskell J."/>
            <person name="Glotzer D."/>
            <person name="Gorecki P."/>
            <person name="Heitman J."/>
            <person name="Hesse C."/>
            <person name="Hori C."/>
            <person name="Igarashi K."/>
            <person name="Jurgens J.A."/>
            <person name="Kallen N."/>
            <person name="Kersten P."/>
            <person name="Kohler A."/>
            <person name="Kuees U."/>
            <person name="Kumar T.K.A."/>
            <person name="Kuo A."/>
            <person name="LaButti K."/>
            <person name="Larrondo L.F."/>
            <person name="Lindquist E."/>
            <person name="Ling A."/>
            <person name="Lombard V."/>
            <person name="Lucas S."/>
            <person name="Lundell T."/>
            <person name="Martin R."/>
            <person name="McLaughlin D.J."/>
            <person name="Morgenstern I."/>
            <person name="Morin E."/>
            <person name="Murat C."/>
            <person name="Nagy L.G."/>
            <person name="Nolan M."/>
            <person name="Ohm R.A."/>
            <person name="Patyshakuliyeva A."/>
            <person name="Rokas A."/>
            <person name="Ruiz-Duenas F.J."/>
            <person name="Sabat G."/>
            <person name="Salamov A."/>
            <person name="Samejima M."/>
            <person name="Schmutz J."/>
            <person name="Slot J.C."/>
            <person name="St John F."/>
            <person name="Stenlid J."/>
            <person name="Sun H."/>
            <person name="Sun S."/>
            <person name="Syed K."/>
            <person name="Tsang A."/>
            <person name="Wiebenga A."/>
            <person name="Young D."/>
            <person name="Pisabarro A."/>
            <person name="Eastwood D.C."/>
            <person name="Martin F."/>
            <person name="Cullen D."/>
            <person name="Grigoriev I.V."/>
            <person name="Hibbett D.S."/>
        </authorList>
    </citation>
    <scope>NUCLEOTIDE SEQUENCE</scope>
    <source>
        <strain evidence="16">FP-58527</strain>
    </source>
</reference>
<keyword evidence="7 13" id="KW-0479">Metal-binding</keyword>
<comment type="similarity">
    <text evidence="4">Belongs to the cytochrome P450 family.</text>
</comment>
<evidence type="ECO:0000256" key="11">
    <source>
        <dbReference type="ARBA" id="ARBA00023033"/>
    </source>
</evidence>
<keyword evidence="5 13" id="KW-0349">Heme</keyword>
<evidence type="ECO:0000256" key="2">
    <source>
        <dbReference type="ARBA" id="ARBA00004370"/>
    </source>
</evidence>
<evidence type="ECO:0000256" key="4">
    <source>
        <dbReference type="ARBA" id="ARBA00010617"/>
    </source>
</evidence>
<accession>S8FBS9</accession>
<dbReference type="EMBL" id="KE504160">
    <property type="protein sequence ID" value="EPS99055.1"/>
    <property type="molecule type" value="Genomic_DNA"/>
</dbReference>
<comment type="cofactor">
    <cofactor evidence="1 13">
        <name>heme</name>
        <dbReference type="ChEBI" id="CHEBI:30413"/>
    </cofactor>
</comment>
<proteinExistence type="inferred from homology"/>
<evidence type="ECO:0008006" key="17">
    <source>
        <dbReference type="Google" id="ProtNLM"/>
    </source>
</evidence>
<dbReference type="HOGENOM" id="CLU_001570_2_3_1"/>
<evidence type="ECO:0000256" key="3">
    <source>
        <dbReference type="ARBA" id="ARBA00005179"/>
    </source>
</evidence>
<dbReference type="InterPro" id="IPR002401">
    <property type="entry name" value="Cyt_P450_E_grp-I"/>
</dbReference>
<keyword evidence="10 13" id="KW-0408">Iron</keyword>
<dbReference type="Pfam" id="PF00067">
    <property type="entry name" value="p450"/>
    <property type="match status" value="1"/>
</dbReference>
<dbReference type="PANTHER" id="PTHR46300">
    <property type="entry name" value="P450, PUTATIVE (EUROFUNG)-RELATED-RELATED"/>
    <property type="match status" value="1"/>
</dbReference>
<organism evidence="15 16">
    <name type="scientific">Fomitopsis schrenkii</name>
    <name type="common">Brown rot fungus</name>
    <dbReference type="NCBI Taxonomy" id="2126942"/>
    <lineage>
        <taxon>Eukaryota</taxon>
        <taxon>Fungi</taxon>
        <taxon>Dikarya</taxon>
        <taxon>Basidiomycota</taxon>
        <taxon>Agaricomycotina</taxon>
        <taxon>Agaricomycetes</taxon>
        <taxon>Polyporales</taxon>
        <taxon>Fomitopsis</taxon>
    </lineage>
</organism>
<dbReference type="InterPro" id="IPR036396">
    <property type="entry name" value="Cyt_P450_sf"/>
</dbReference>
<dbReference type="InParanoid" id="S8FBS9"/>
<feature type="transmembrane region" description="Helical" evidence="14">
    <location>
        <begin position="7"/>
        <end position="24"/>
    </location>
</feature>
<evidence type="ECO:0000256" key="8">
    <source>
        <dbReference type="ARBA" id="ARBA00022989"/>
    </source>
</evidence>
<dbReference type="PANTHER" id="PTHR46300:SF2">
    <property type="entry name" value="CYTOCHROME P450 MONOOXYGENASE ALNH-RELATED"/>
    <property type="match status" value="1"/>
</dbReference>
<dbReference type="GO" id="GO:0004497">
    <property type="term" value="F:monooxygenase activity"/>
    <property type="evidence" value="ECO:0007669"/>
    <property type="project" value="UniProtKB-KW"/>
</dbReference>
<gene>
    <name evidence="15" type="ORF">FOMPIDRAFT_1050962</name>
</gene>
<comment type="pathway">
    <text evidence="3">Secondary metabolite biosynthesis.</text>
</comment>
<dbReference type="GO" id="GO:0005506">
    <property type="term" value="F:iron ion binding"/>
    <property type="evidence" value="ECO:0007669"/>
    <property type="project" value="InterPro"/>
</dbReference>